<dbReference type="AlphaFoldDB" id="A0A932CP73"/>
<dbReference type="EMBL" id="JACPRF010000265">
    <property type="protein sequence ID" value="MBI2876965.1"/>
    <property type="molecule type" value="Genomic_DNA"/>
</dbReference>
<evidence type="ECO:0000313" key="6">
    <source>
        <dbReference type="Proteomes" id="UP000769766"/>
    </source>
</evidence>
<evidence type="ECO:0000256" key="2">
    <source>
        <dbReference type="ARBA" id="ARBA00022448"/>
    </source>
</evidence>
<comment type="similarity">
    <text evidence="1">Belongs to the ETF beta-subunit/FixA family.</text>
</comment>
<evidence type="ECO:0000256" key="3">
    <source>
        <dbReference type="ARBA" id="ARBA00022982"/>
    </source>
</evidence>
<dbReference type="PANTHER" id="PTHR21294:SF8">
    <property type="entry name" value="ELECTRON TRANSFER FLAVOPROTEIN SUBUNIT BETA"/>
    <property type="match status" value="1"/>
</dbReference>
<dbReference type="InterPro" id="IPR014729">
    <property type="entry name" value="Rossmann-like_a/b/a_fold"/>
</dbReference>
<dbReference type="SUPFAM" id="SSF52402">
    <property type="entry name" value="Adenine nucleotide alpha hydrolases-like"/>
    <property type="match status" value="1"/>
</dbReference>
<sequence length="260" mass="27774">MNIVVLLKMVPDVVEELVVASDGKSLDPQWLRMILNEPDGHALEQALLLKERHGGTVTVLALDAPEVDEVLFTALAQGADRAVKLAGDWTGIRSLSAVRVFSSFLAPGPGQPTPEILILTGSQAIDDLEGEAGPYLAEILDLPYLGVVSGVAIDERGKRATVIKEFAGGLRGEFELPLPAVLGIQAAEKPPRYVPVARVRSTMRSAKIETLEISPPEAPAALAVDRLYKPEVVGRAEMLEGTAEEVSVRIAELLAEHGLI</sequence>
<gene>
    <name evidence="5" type="ORF">HYY20_08790</name>
</gene>
<feature type="domain" description="Electron transfer flavoprotein alpha/beta-subunit N-terminal" evidence="4">
    <location>
        <begin position="23"/>
        <end position="215"/>
    </location>
</feature>
<organism evidence="5 6">
    <name type="scientific">Tectimicrobiota bacterium</name>
    <dbReference type="NCBI Taxonomy" id="2528274"/>
    <lineage>
        <taxon>Bacteria</taxon>
        <taxon>Pseudomonadati</taxon>
        <taxon>Nitrospinota/Tectimicrobiota group</taxon>
        <taxon>Candidatus Tectimicrobiota</taxon>
    </lineage>
</organism>
<keyword evidence="3" id="KW-0249">Electron transport</keyword>
<keyword evidence="2" id="KW-0813">Transport</keyword>
<comment type="caution">
    <text evidence="5">The sequence shown here is derived from an EMBL/GenBank/DDBJ whole genome shotgun (WGS) entry which is preliminary data.</text>
</comment>
<dbReference type="Gene3D" id="3.40.50.620">
    <property type="entry name" value="HUPs"/>
    <property type="match status" value="1"/>
</dbReference>
<dbReference type="Proteomes" id="UP000769766">
    <property type="component" value="Unassembled WGS sequence"/>
</dbReference>
<evidence type="ECO:0000256" key="1">
    <source>
        <dbReference type="ARBA" id="ARBA00007557"/>
    </source>
</evidence>
<evidence type="ECO:0000313" key="5">
    <source>
        <dbReference type="EMBL" id="MBI2876965.1"/>
    </source>
</evidence>
<dbReference type="Pfam" id="PF01012">
    <property type="entry name" value="ETF"/>
    <property type="match status" value="1"/>
</dbReference>
<dbReference type="InterPro" id="IPR014730">
    <property type="entry name" value="ETF_a/b_N"/>
</dbReference>
<dbReference type="PANTHER" id="PTHR21294">
    <property type="entry name" value="ELECTRON TRANSFER FLAVOPROTEIN BETA-SUBUNIT"/>
    <property type="match status" value="1"/>
</dbReference>
<accession>A0A932CP73</accession>
<evidence type="ECO:0000259" key="4">
    <source>
        <dbReference type="SMART" id="SM00893"/>
    </source>
</evidence>
<reference evidence="5" key="1">
    <citation type="submission" date="2020-07" db="EMBL/GenBank/DDBJ databases">
        <title>Huge and variable diversity of episymbiotic CPR bacteria and DPANN archaea in groundwater ecosystems.</title>
        <authorList>
            <person name="He C.Y."/>
            <person name="Keren R."/>
            <person name="Whittaker M."/>
            <person name="Farag I.F."/>
            <person name="Doudna J."/>
            <person name="Cate J.H.D."/>
            <person name="Banfield J.F."/>
        </authorList>
    </citation>
    <scope>NUCLEOTIDE SEQUENCE</scope>
    <source>
        <strain evidence="5">NC_groundwater_672_Ag_B-0.1um_62_36</strain>
    </source>
</reference>
<dbReference type="InterPro" id="IPR012255">
    <property type="entry name" value="ETF_b"/>
</dbReference>
<dbReference type="GO" id="GO:0009055">
    <property type="term" value="F:electron transfer activity"/>
    <property type="evidence" value="ECO:0007669"/>
    <property type="project" value="InterPro"/>
</dbReference>
<name>A0A932CP73_UNCTE</name>
<dbReference type="SMART" id="SM00893">
    <property type="entry name" value="ETF"/>
    <property type="match status" value="1"/>
</dbReference>
<proteinExistence type="inferred from homology"/>
<protein>
    <submittedName>
        <fullName evidence="5">Electron transfer flavoprotein subunit beta/FixA family protein</fullName>
    </submittedName>
</protein>